<proteinExistence type="predicted"/>
<evidence type="ECO:0000313" key="4">
    <source>
        <dbReference type="Proteomes" id="UP000325289"/>
    </source>
</evidence>
<evidence type="ECO:0000313" key="3">
    <source>
        <dbReference type="EMBL" id="SFE42582.1"/>
    </source>
</evidence>
<keyword evidence="1" id="KW-1133">Transmembrane helix</keyword>
<feature type="transmembrane region" description="Helical" evidence="1">
    <location>
        <begin position="359"/>
        <end position="381"/>
    </location>
</feature>
<dbReference type="EMBL" id="FOMS01000009">
    <property type="protein sequence ID" value="SFE42582.1"/>
    <property type="molecule type" value="Genomic_DNA"/>
</dbReference>
<feature type="transmembrane region" description="Helical" evidence="1">
    <location>
        <begin position="208"/>
        <end position="225"/>
    </location>
</feature>
<sequence length="506" mass="53390">MDTILSLLGAGLLQAFEPLNFAMIFLGCLAGLFIGAMPGLGSVNGVAILLPVTFLVPPTAAIIFLAALYYGAMYGGAVSSITLGIPGSSTAVATVFDGRPMAQSGRADQALMAAAIASFIGGTISVILFTGFAPPLAAFALKFGPQEEFALMLVAFATFIGLGGDDIPKTIFSILIGLVLAAVGFDIISGNPRLIFFDMVEFQRGIEFLVLAIGIYGIGEMIWTLEHTKGAVQMHKVQITLKRVWDNFKQIKEYLPTTAMGSVVGFFVGTLPAAGATPASLMSYGLAKSFSKDGDSFGKGNVAGVAAPEAGNNAASTGSMLPMLTLGIPGSPTTAILLGGMIIWGLRPGPLLFSESPDFVWGLIGSMYVANFVTVALNIALIPVFIRVLAMPFTILAPIIFVLCVVGVFATTDRMFDTWLMLLLGCMGYLMRKLNYPVAPAVLAIVLGPLTERSLRQSLISSQGDPMTFIERPISLVCILIAVALVSYPFVQKMIRKRKEPAEAAE</sequence>
<reference evidence="3 4" key="1">
    <citation type="submission" date="2016-10" db="EMBL/GenBank/DDBJ databases">
        <authorList>
            <person name="Varghese N."/>
            <person name="Submissions S."/>
        </authorList>
    </citation>
    <scope>NUCLEOTIDE SEQUENCE [LARGE SCALE GENOMIC DNA]</scope>
    <source>
        <strain evidence="4">YIM D21,KCTC 23444,ACCC 10710</strain>
    </source>
</reference>
<gene>
    <name evidence="3" type="ORF">SAMN04515678_109209</name>
</gene>
<feature type="transmembrane region" description="Helical" evidence="1">
    <location>
        <begin position="20"/>
        <end position="40"/>
    </location>
</feature>
<feature type="transmembrane region" description="Helical" evidence="1">
    <location>
        <begin position="110"/>
        <end position="129"/>
    </location>
</feature>
<dbReference type="PANTHER" id="PTHR35342">
    <property type="entry name" value="TRICARBOXYLIC TRANSPORT PROTEIN"/>
    <property type="match status" value="1"/>
</dbReference>
<evidence type="ECO:0000259" key="2">
    <source>
        <dbReference type="Pfam" id="PF01970"/>
    </source>
</evidence>
<name>A0A1I2AFD2_9RHOB</name>
<keyword evidence="1" id="KW-0472">Membrane</keyword>
<dbReference type="Pfam" id="PF01970">
    <property type="entry name" value="TctA"/>
    <property type="match status" value="1"/>
</dbReference>
<dbReference type="AlphaFoldDB" id="A0A1I2AFD2"/>
<accession>A0A1I2AFD2</accession>
<keyword evidence="4" id="KW-1185">Reference proteome</keyword>
<organism evidence="3 4">
    <name type="scientific">Roseivivax sediminis</name>
    <dbReference type="NCBI Taxonomy" id="936889"/>
    <lineage>
        <taxon>Bacteria</taxon>
        <taxon>Pseudomonadati</taxon>
        <taxon>Pseudomonadota</taxon>
        <taxon>Alphaproteobacteria</taxon>
        <taxon>Rhodobacterales</taxon>
        <taxon>Roseobacteraceae</taxon>
        <taxon>Roseivivax</taxon>
    </lineage>
</organism>
<feature type="transmembrane region" description="Helical" evidence="1">
    <location>
        <begin position="47"/>
        <end position="71"/>
    </location>
</feature>
<dbReference type="InterPro" id="IPR002823">
    <property type="entry name" value="DUF112_TM"/>
</dbReference>
<feature type="transmembrane region" description="Helical" evidence="1">
    <location>
        <begin position="388"/>
        <end position="409"/>
    </location>
</feature>
<dbReference type="RefSeq" id="WP_149756777.1">
    <property type="nucleotide sequence ID" value="NZ_FOMS01000009.1"/>
</dbReference>
<feature type="transmembrane region" description="Helical" evidence="1">
    <location>
        <begin position="149"/>
        <end position="164"/>
    </location>
</feature>
<feature type="transmembrane region" description="Helical" evidence="1">
    <location>
        <begin position="326"/>
        <end position="347"/>
    </location>
</feature>
<keyword evidence="1" id="KW-0812">Transmembrane</keyword>
<feature type="transmembrane region" description="Helical" evidence="1">
    <location>
        <begin position="474"/>
        <end position="491"/>
    </location>
</feature>
<protein>
    <submittedName>
        <fullName evidence="3">Putative tricarboxylic transport membrane protein</fullName>
    </submittedName>
</protein>
<feature type="domain" description="DUF112" evidence="2">
    <location>
        <begin position="22"/>
        <end position="443"/>
    </location>
</feature>
<evidence type="ECO:0000256" key="1">
    <source>
        <dbReference type="SAM" id="Phobius"/>
    </source>
</evidence>
<feature type="transmembrane region" description="Helical" evidence="1">
    <location>
        <begin position="77"/>
        <end position="98"/>
    </location>
</feature>
<dbReference type="PANTHER" id="PTHR35342:SF1">
    <property type="entry name" value="BLR4373 PROTEIN"/>
    <property type="match status" value="1"/>
</dbReference>
<dbReference type="OrthoDB" id="9791872at2"/>
<dbReference type="Proteomes" id="UP000325289">
    <property type="component" value="Unassembled WGS sequence"/>
</dbReference>
<feature type="transmembrane region" description="Helical" evidence="1">
    <location>
        <begin position="171"/>
        <end position="188"/>
    </location>
</feature>